<organism evidence="1 2">
    <name type="scientific">Jutongia hominis</name>
    <dbReference type="NCBI Taxonomy" id="2763664"/>
    <lineage>
        <taxon>Bacteria</taxon>
        <taxon>Bacillati</taxon>
        <taxon>Bacillota</taxon>
        <taxon>Clostridia</taxon>
        <taxon>Lachnospirales</taxon>
        <taxon>Lachnospiraceae</taxon>
        <taxon>Jutongia</taxon>
    </lineage>
</organism>
<reference evidence="1 2" key="1">
    <citation type="submission" date="2020-08" db="EMBL/GenBank/DDBJ databases">
        <title>Genome public.</title>
        <authorList>
            <person name="Liu C."/>
            <person name="Sun Q."/>
        </authorList>
    </citation>
    <scope>NUCLEOTIDE SEQUENCE [LARGE SCALE GENOMIC DNA]</scope>
    <source>
        <strain evidence="1 2">BX3</strain>
    </source>
</reference>
<name>A0ABR7MVD6_9FIRM</name>
<sequence>MGIGKCSYSSGTPTRIAKAILGVQSAGFALFYGIGKCSYSSGTPTRIAKAILGVQSAGFAHFCGNFFG</sequence>
<dbReference type="Proteomes" id="UP000637513">
    <property type="component" value="Unassembled WGS sequence"/>
</dbReference>
<protein>
    <submittedName>
        <fullName evidence="1">Uncharacterized protein</fullName>
    </submittedName>
</protein>
<accession>A0ABR7MVD6</accession>
<dbReference type="RefSeq" id="WP_249304241.1">
    <property type="nucleotide sequence ID" value="NZ_JACRSW010000027.1"/>
</dbReference>
<proteinExistence type="predicted"/>
<evidence type="ECO:0000313" key="1">
    <source>
        <dbReference type="EMBL" id="MBC8557227.1"/>
    </source>
</evidence>
<dbReference type="EMBL" id="JACRSW010000027">
    <property type="protein sequence ID" value="MBC8557227.1"/>
    <property type="molecule type" value="Genomic_DNA"/>
</dbReference>
<gene>
    <name evidence="1" type="ORF">H8700_05855</name>
</gene>
<evidence type="ECO:0000313" key="2">
    <source>
        <dbReference type="Proteomes" id="UP000637513"/>
    </source>
</evidence>
<comment type="caution">
    <text evidence="1">The sequence shown here is derived from an EMBL/GenBank/DDBJ whole genome shotgun (WGS) entry which is preliminary data.</text>
</comment>
<keyword evidence="2" id="KW-1185">Reference proteome</keyword>